<accession>A0A9D4R6T1</accession>
<gene>
    <name evidence="1" type="ORF">DPMN_099713</name>
</gene>
<evidence type="ECO:0000313" key="1">
    <source>
        <dbReference type="EMBL" id="KAH3857114.1"/>
    </source>
</evidence>
<protein>
    <submittedName>
        <fullName evidence="1">Uncharacterized protein</fullName>
    </submittedName>
</protein>
<organism evidence="1 2">
    <name type="scientific">Dreissena polymorpha</name>
    <name type="common">Zebra mussel</name>
    <name type="synonym">Mytilus polymorpha</name>
    <dbReference type="NCBI Taxonomy" id="45954"/>
    <lineage>
        <taxon>Eukaryota</taxon>
        <taxon>Metazoa</taxon>
        <taxon>Spiralia</taxon>
        <taxon>Lophotrochozoa</taxon>
        <taxon>Mollusca</taxon>
        <taxon>Bivalvia</taxon>
        <taxon>Autobranchia</taxon>
        <taxon>Heteroconchia</taxon>
        <taxon>Euheterodonta</taxon>
        <taxon>Imparidentia</taxon>
        <taxon>Neoheterodontei</taxon>
        <taxon>Myida</taxon>
        <taxon>Dreissenoidea</taxon>
        <taxon>Dreissenidae</taxon>
        <taxon>Dreissena</taxon>
    </lineage>
</organism>
<proteinExistence type="predicted"/>
<dbReference type="Proteomes" id="UP000828390">
    <property type="component" value="Unassembled WGS sequence"/>
</dbReference>
<dbReference type="EMBL" id="JAIWYP010000003">
    <property type="protein sequence ID" value="KAH3857114.1"/>
    <property type="molecule type" value="Genomic_DNA"/>
</dbReference>
<reference evidence="1" key="2">
    <citation type="submission" date="2020-11" db="EMBL/GenBank/DDBJ databases">
        <authorList>
            <person name="McCartney M.A."/>
            <person name="Auch B."/>
            <person name="Kono T."/>
            <person name="Mallez S."/>
            <person name="Becker A."/>
            <person name="Gohl D.M."/>
            <person name="Silverstein K.A.T."/>
            <person name="Koren S."/>
            <person name="Bechman K.B."/>
            <person name="Herman A."/>
            <person name="Abrahante J.E."/>
            <person name="Garbe J."/>
        </authorList>
    </citation>
    <scope>NUCLEOTIDE SEQUENCE</scope>
    <source>
        <strain evidence="1">Duluth1</strain>
        <tissue evidence="1">Whole animal</tissue>
    </source>
</reference>
<sequence length="72" mass="7472">MDFSPRNEQSTSGSDMLAVSPEVVCISACKAGAWGKCSGKLGGHHVSRPGCSSISDTGSVPEIPIWTKTTSF</sequence>
<name>A0A9D4R6T1_DREPO</name>
<reference evidence="1" key="1">
    <citation type="journal article" date="2019" name="bioRxiv">
        <title>The Genome of the Zebra Mussel, Dreissena polymorpha: A Resource for Invasive Species Research.</title>
        <authorList>
            <person name="McCartney M.A."/>
            <person name="Auch B."/>
            <person name="Kono T."/>
            <person name="Mallez S."/>
            <person name="Zhang Y."/>
            <person name="Obille A."/>
            <person name="Becker A."/>
            <person name="Abrahante J.E."/>
            <person name="Garbe J."/>
            <person name="Badalamenti J.P."/>
            <person name="Herman A."/>
            <person name="Mangelson H."/>
            <person name="Liachko I."/>
            <person name="Sullivan S."/>
            <person name="Sone E.D."/>
            <person name="Koren S."/>
            <person name="Silverstein K.A.T."/>
            <person name="Beckman K.B."/>
            <person name="Gohl D.M."/>
        </authorList>
    </citation>
    <scope>NUCLEOTIDE SEQUENCE</scope>
    <source>
        <strain evidence="1">Duluth1</strain>
        <tissue evidence="1">Whole animal</tissue>
    </source>
</reference>
<keyword evidence="2" id="KW-1185">Reference proteome</keyword>
<evidence type="ECO:0000313" key="2">
    <source>
        <dbReference type="Proteomes" id="UP000828390"/>
    </source>
</evidence>
<comment type="caution">
    <text evidence="1">The sequence shown here is derived from an EMBL/GenBank/DDBJ whole genome shotgun (WGS) entry which is preliminary data.</text>
</comment>
<dbReference type="AlphaFoldDB" id="A0A9D4R6T1"/>